<evidence type="ECO:0000313" key="3">
    <source>
        <dbReference type="EMBL" id="SUY46767.1"/>
    </source>
</evidence>
<organism evidence="3 4">
    <name type="scientific">Clostridium putrefaciens</name>
    <dbReference type="NCBI Taxonomy" id="99675"/>
    <lineage>
        <taxon>Bacteria</taxon>
        <taxon>Bacillati</taxon>
        <taxon>Bacillota</taxon>
        <taxon>Clostridia</taxon>
        <taxon>Eubacteriales</taxon>
        <taxon>Clostridiaceae</taxon>
        <taxon>Clostridium</taxon>
    </lineage>
</organism>
<evidence type="ECO:0000259" key="2">
    <source>
        <dbReference type="Pfam" id="PF14478"/>
    </source>
</evidence>
<keyword evidence="1" id="KW-1133">Transmembrane helix</keyword>
<feature type="domain" description="Transcobalamin-like C-terminal" evidence="2">
    <location>
        <begin position="59"/>
        <end position="138"/>
    </location>
</feature>
<evidence type="ECO:0000256" key="1">
    <source>
        <dbReference type="SAM" id="Phobius"/>
    </source>
</evidence>
<dbReference type="EMBL" id="UFWZ01000001">
    <property type="protein sequence ID" value="SUY46767.1"/>
    <property type="molecule type" value="Genomic_DNA"/>
</dbReference>
<dbReference type="InterPro" id="IPR027954">
    <property type="entry name" value="Transcobalamin-like_C"/>
</dbReference>
<keyword evidence="1" id="KW-0472">Membrane</keyword>
<sequence>MQKRLRGFNKYISLFVGAMLLIFQFSFLNIAKASEVIAEEVSIRVEAPDKTIIEGKETGTTAYEVLEKVLNKNNINLEAEDSQYGKFIKGISGVNSGKFGGYDGWLYYIKNGTKVETSGVSIDSYKLNKGDNIVVYYGNFDTPYINTIDFNKEVIKENEPFEMIFSFKNFDYTLNKDIVNPIKDAKVTIGDKEYITNAEGKIVVVGLNKGEHQYSISGYKKDNIPTVIKDRGKFVIDNLNKPLIYFNDDNLVKKEEVKKPKDIKGQLELTLNYIKNNSSNSWAALSLDKYGIKSDEGYLKTWVEEIEKDGLSNLNAIDIESKIMGLTALGYSSYDFVGHNLVEELYNRKLSEFYNNEVAFGLLAYNYLGLKDEYKIGEKELIESLLSLKLSYKADDKNLVGWTWYGDKIDPDMTAVVISALAPYYRGREIEGIDNNKIKDSVDEAVKTLSLLQNENGDIIGQYGASSETDSFTIIALTSLGINPEGEMFTKEKGDLVSSFLAYSGDNGQFNHDDKSKNNYISTEEALRALISLDEFSKNGAYDYYKGSKDVKSLPSFKIKESEETKNDEIKKTEEIINDNLIKGDLEHGNLAQDNKGENKSPMAVLPKTGSTISFYYMIIVSFALIISGIKKIK</sequence>
<dbReference type="OrthoDB" id="1880081at2"/>
<dbReference type="AlphaFoldDB" id="A0A381J8N9"/>
<name>A0A381J8N9_9CLOT</name>
<keyword evidence="1" id="KW-0812">Transmembrane</keyword>
<reference evidence="3 4" key="1">
    <citation type="submission" date="2018-06" db="EMBL/GenBank/DDBJ databases">
        <authorList>
            <consortium name="Pathogen Informatics"/>
            <person name="Doyle S."/>
        </authorList>
    </citation>
    <scope>NUCLEOTIDE SEQUENCE [LARGE SCALE GENOMIC DNA]</scope>
    <source>
        <strain evidence="3 4">NCTC9836</strain>
    </source>
</reference>
<dbReference type="Gene3D" id="2.170.130.30">
    <property type="match status" value="1"/>
</dbReference>
<gene>
    <name evidence="3" type="ORF">NCTC9836_01075</name>
</gene>
<dbReference type="InterPro" id="IPR008930">
    <property type="entry name" value="Terpenoid_cyclase/PrenylTrfase"/>
</dbReference>
<dbReference type="Proteomes" id="UP000254664">
    <property type="component" value="Unassembled WGS sequence"/>
</dbReference>
<evidence type="ECO:0000313" key="4">
    <source>
        <dbReference type="Proteomes" id="UP000254664"/>
    </source>
</evidence>
<dbReference type="Gene3D" id="1.50.10.20">
    <property type="match status" value="1"/>
</dbReference>
<proteinExistence type="predicted"/>
<dbReference type="SUPFAM" id="SSF48239">
    <property type="entry name" value="Terpenoid cyclases/Protein prenyltransferases"/>
    <property type="match status" value="1"/>
</dbReference>
<protein>
    <submittedName>
        <fullName evidence="3">Cell wall-binding protein</fullName>
    </submittedName>
</protein>
<accession>A0A381J8N9</accession>
<dbReference type="RefSeq" id="WP_115640803.1">
    <property type="nucleotide sequence ID" value="NZ_UFWZ01000001.1"/>
</dbReference>
<dbReference type="Pfam" id="PF14478">
    <property type="entry name" value="DUF4430"/>
    <property type="match status" value="1"/>
</dbReference>
<keyword evidence="4" id="KW-1185">Reference proteome</keyword>
<feature type="transmembrane region" description="Helical" evidence="1">
    <location>
        <begin position="613"/>
        <end position="630"/>
    </location>
</feature>